<feature type="compositionally biased region" description="Low complexity" evidence="1">
    <location>
        <begin position="1075"/>
        <end position="1088"/>
    </location>
</feature>
<feature type="compositionally biased region" description="Basic and acidic residues" evidence="1">
    <location>
        <begin position="1143"/>
        <end position="1157"/>
    </location>
</feature>
<proteinExistence type="predicted"/>
<feature type="compositionally biased region" description="Basic and acidic residues" evidence="1">
    <location>
        <begin position="1037"/>
        <end position="1051"/>
    </location>
</feature>
<dbReference type="EMBL" id="JAFIRN010000002">
    <property type="protein sequence ID" value="KAG5854512.1"/>
    <property type="molecule type" value="Genomic_DNA"/>
</dbReference>
<accession>A0A9D3MVF7</accession>
<feature type="compositionally biased region" description="Gly residues" evidence="1">
    <location>
        <begin position="1242"/>
        <end position="1264"/>
    </location>
</feature>
<feature type="compositionally biased region" description="Basic and acidic residues" evidence="1">
    <location>
        <begin position="750"/>
        <end position="759"/>
    </location>
</feature>
<feature type="region of interest" description="Disordered" evidence="1">
    <location>
        <begin position="664"/>
        <end position="687"/>
    </location>
</feature>
<feature type="region of interest" description="Disordered" evidence="1">
    <location>
        <begin position="1236"/>
        <end position="1293"/>
    </location>
</feature>
<feature type="compositionally biased region" description="Basic and acidic residues" evidence="1">
    <location>
        <begin position="817"/>
        <end position="843"/>
    </location>
</feature>
<feature type="compositionally biased region" description="Polar residues" evidence="1">
    <location>
        <begin position="704"/>
        <end position="716"/>
    </location>
</feature>
<name>A0A9D3MVF7_ANGAN</name>
<evidence type="ECO:0000256" key="1">
    <source>
        <dbReference type="SAM" id="MobiDB-lite"/>
    </source>
</evidence>
<dbReference type="PANTHER" id="PTHR12505">
    <property type="entry name" value="PHD FINGER TRANSCRIPTION FACTOR"/>
    <property type="match status" value="1"/>
</dbReference>
<gene>
    <name evidence="2" type="ORF">ANANG_G00038610</name>
</gene>
<feature type="region of interest" description="Disordered" evidence="1">
    <location>
        <begin position="213"/>
        <end position="320"/>
    </location>
</feature>
<keyword evidence="3" id="KW-1185">Reference proteome</keyword>
<feature type="compositionally biased region" description="Basic and acidic residues" evidence="1">
    <location>
        <begin position="216"/>
        <end position="320"/>
    </location>
</feature>
<organism evidence="2 3">
    <name type="scientific">Anguilla anguilla</name>
    <name type="common">European freshwater eel</name>
    <name type="synonym">Muraena anguilla</name>
    <dbReference type="NCBI Taxonomy" id="7936"/>
    <lineage>
        <taxon>Eukaryota</taxon>
        <taxon>Metazoa</taxon>
        <taxon>Chordata</taxon>
        <taxon>Craniata</taxon>
        <taxon>Vertebrata</taxon>
        <taxon>Euteleostomi</taxon>
        <taxon>Actinopterygii</taxon>
        <taxon>Neopterygii</taxon>
        <taxon>Teleostei</taxon>
        <taxon>Anguilliformes</taxon>
        <taxon>Anguillidae</taxon>
        <taxon>Anguilla</taxon>
    </lineage>
</organism>
<feature type="compositionally biased region" description="Pro residues" evidence="1">
    <location>
        <begin position="1122"/>
        <end position="1142"/>
    </location>
</feature>
<feature type="compositionally biased region" description="Basic and acidic residues" evidence="1">
    <location>
        <begin position="478"/>
        <end position="491"/>
    </location>
</feature>
<dbReference type="PANTHER" id="PTHR12505:SF21">
    <property type="entry name" value="TRINUCLEOTIDE REPEAT-CONTAINING GENE 18 PROTEIN"/>
    <property type="match status" value="1"/>
</dbReference>
<evidence type="ECO:0000313" key="3">
    <source>
        <dbReference type="Proteomes" id="UP001044222"/>
    </source>
</evidence>
<dbReference type="Proteomes" id="UP001044222">
    <property type="component" value="Unassembled WGS sequence"/>
</dbReference>
<protein>
    <recommendedName>
        <fullName evidence="4">BAH domain-containing protein</fullName>
    </recommendedName>
</protein>
<reference evidence="2" key="1">
    <citation type="submission" date="2021-01" db="EMBL/GenBank/DDBJ databases">
        <title>A chromosome-scale assembly of European eel, Anguilla anguilla.</title>
        <authorList>
            <person name="Henkel C."/>
            <person name="Jong-Raadsen S.A."/>
            <person name="Dufour S."/>
            <person name="Weltzien F.-A."/>
            <person name="Palstra A.P."/>
            <person name="Pelster B."/>
            <person name="Spaink H.P."/>
            <person name="Van Den Thillart G.E."/>
            <person name="Jansen H."/>
            <person name="Zahm M."/>
            <person name="Klopp C."/>
            <person name="Cedric C."/>
            <person name="Louis A."/>
            <person name="Berthelot C."/>
            <person name="Parey E."/>
            <person name="Roest Crollius H."/>
            <person name="Montfort J."/>
            <person name="Robinson-Rechavi M."/>
            <person name="Bucao C."/>
            <person name="Bouchez O."/>
            <person name="Gislard M."/>
            <person name="Lluch J."/>
            <person name="Milhes M."/>
            <person name="Lampietro C."/>
            <person name="Lopez Roques C."/>
            <person name="Donnadieu C."/>
            <person name="Braasch I."/>
            <person name="Desvignes T."/>
            <person name="Postlethwait J."/>
            <person name="Bobe J."/>
            <person name="Guiguen Y."/>
            <person name="Dirks R."/>
        </authorList>
    </citation>
    <scope>NUCLEOTIDE SEQUENCE</scope>
    <source>
        <strain evidence="2">Tag_6206</strain>
        <tissue evidence="2">Liver</tissue>
    </source>
</reference>
<comment type="caution">
    <text evidence="2">The sequence shown here is derived from an EMBL/GenBank/DDBJ whole genome shotgun (WGS) entry which is preliminary data.</text>
</comment>
<feature type="region of interest" description="Disordered" evidence="1">
    <location>
        <begin position="473"/>
        <end position="502"/>
    </location>
</feature>
<evidence type="ECO:0000313" key="2">
    <source>
        <dbReference type="EMBL" id="KAG5854512.1"/>
    </source>
</evidence>
<feature type="region of interest" description="Disordered" evidence="1">
    <location>
        <begin position="92"/>
        <end position="111"/>
    </location>
</feature>
<evidence type="ECO:0008006" key="4">
    <source>
        <dbReference type="Google" id="ProtNLM"/>
    </source>
</evidence>
<feature type="region of interest" description="Disordered" evidence="1">
    <location>
        <begin position="1037"/>
        <end position="1172"/>
    </location>
</feature>
<feature type="region of interest" description="Disordered" evidence="1">
    <location>
        <begin position="326"/>
        <end position="345"/>
    </location>
</feature>
<feature type="region of interest" description="Disordered" evidence="1">
    <location>
        <begin position="704"/>
        <end position="843"/>
    </location>
</feature>
<dbReference type="InterPro" id="IPR052429">
    <property type="entry name" value="BAH_domain_protein"/>
</dbReference>
<sequence>MMDGRDFGPPRSVHVPSPLLSGLAMEPHRLGAAAAAGRIPPSPGHVGTGHPAPLHTGKYLSSAMNLHSHHGDAFPGGSSPFLSSYVSGGLASSAPHGSPAPMASDPSFRAPTPSNLQMAQLWASHPHEDLLQQSIYKSSQCYPHLPSSLYPSPYIPLAHMEHPSSGSPLLAQLSQHALFESQKEGFYLSGHAGQSAMHSQPSIPRIPTAHVPSVLSREKEAPPHSRAPKDSARETSREKTYKSEHAHPVSRRDRDRDRDRERDRDRYADRDRDRDRDRSKEEPRPHSVVDLTHDVKVEGERKQASSDRLFKSREHTPPFLREHSPSLAAAEPKSKNPLQTSSLSNCISSCSGPSLRYEGTDQERCAKDFGQHDENIRPGTHIHTDKLKKCDSVVTSVGTLHVSCSCTSPHSSTSQLPPRLVSSGTCSSSHHVPSSMYPVYSVAKEPGKEHKVIAPTFVPSVEIYDERNGPIQIASQARDNKNDKNREKDCNRSGGLQVGGERTFLDPAWPPHMHESPSHGDVKRADMFREEGSVIRSNSSAIKRAPPSEMYVSKSGHSPDSRDFLLTSNTSKEMIKMGLEAESRGQEQDRVPRASVWNAGRMYNGVDPARIHMEQHPLKSSTPAEPKWKPFQMGNYATSHMAALVAQHGPGSRAEEEGKGLYLDSSSLHRPAGGGPEGQRRGPSLGAHGEVSAMQSLIKYSGNFTKESNSKHSSGVRSPFGGLGNMKPDAGQPGAPKVQHLPPQQPGKQLKRDPERPESAKSFGRESIGPQGEVEVRHPPVGIAVAVARQRDSGSKPSSSLSDRERALPLGSIKGPGRSEEDRRDDRSHHREDRLLTGRLEREQEKLLRENKELAELTQMHPPMGPSSALNPNLMVTGGPVLTAPGRWPADHPSQLPPSPWMHRTGSPSMWLPGSPYGLGHSSLHQGLPPGYPPPLPGSIPTPYHFARDPQSGQLLVIPTEHLPHFAADLMDRGPPMWPGMYPPAGSSLQHAHQLQFLSHQQLLRQQELYMIQQQAAQVMELQRSAQLVERLKVNEQRAELEDKPAKRSSESAKQGLLAPPPAALHSQKPPSRSPTPSTSYAKALTPLPITPLPSPGTTLKLESQQKAESPLPRPSYSRSSTPPPHTPSPASALPPPPPPIPPKEESIEDMEKKKLDVQNQAPTPFRGLYPEIPPGYPYQSITAPFGSHYPYLLQPAAAADADGLAPDVPLPTEAPELLDPSAGVKAERLLSPAVAELPDLRGGGAGGGQGGGAQGGTRPGGQQGAPEPGQSGASAHWHGSATSHQPRPPCGT</sequence>